<dbReference type="EMBL" id="BLAL01000199">
    <property type="protein sequence ID" value="GES91286.1"/>
    <property type="molecule type" value="Genomic_DNA"/>
</dbReference>
<comment type="caution">
    <text evidence="1">The sequence shown here is derived from an EMBL/GenBank/DDBJ whole genome shotgun (WGS) entry which is preliminary data.</text>
</comment>
<gene>
    <name evidence="1" type="ORF">RCL2_001811700</name>
</gene>
<dbReference type="InterPro" id="IPR036691">
    <property type="entry name" value="Endo/exonu/phosph_ase_sf"/>
</dbReference>
<proteinExistence type="predicted"/>
<dbReference type="SUPFAM" id="SSF56219">
    <property type="entry name" value="DNase I-like"/>
    <property type="match status" value="1"/>
</dbReference>
<dbReference type="Proteomes" id="UP000615446">
    <property type="component" value="Unassembled WGS sequence"/>
</dbReference>
<protein>
    <submittedName>
        <fullName evidence="1">Uncharacterized protein</fullName>
    </submittedName>
</protein>
<organism evidence="1 2">
    <name type="scientific">Rhizophagus clarus</name>
    <dbReference type="NCBI Taxonomy" id="94130"/>
    <lineage>
        <taxon>Eukaryota</taxon>
        <taxon>Fungi</taxon>
        <taxon>Fungi incertae sedis</taxon>
        <taxon>Mucoromycota</taxon>
        <taxon>Glomeromycotina</taxon>
        <taxon>Glomeromycetes</taxon>
        <taxon>Glomerales</taxon>
        <taxon>Glomeraceae</taxon>
        <taxon>Rhizophagus</taxon>
    </lineage>
</organism>
<sequence>MRTLRTTTSPTLIKSNMVSSYTCNDVIMETTELRNMKGGLLGISNISLSLNPNNHHLEYTNIKQIDKEIDTFLARNRLEFEEQYRSTTIYDNFYLNLNIATYNINGCSINNTNYKLKAILCYIRSHRIDILTLIETNLDLTTGDLLFLSISNDHCHVFFGNK</sequence>
<reference evidence="1" key="1">
    <citation type="submission" date="2019-10" db="EMBL/GenBank/DDBJ databases">
        <title>Conservation and host-specific expression of non-tandemly repeated heterogenous ribosome RNA gene in arbuscular mycorrhizal fungi.</title>
        <authorList>
            <person name="Maeda T."/>
            <person name="Kobayashi Y."/>
            <person name="Nakagawa T."/>
            <person name="Ezawa T."/>
            <person name="Yamaguchi K."/>
            <person name="Bino T."/>
            <person name="Nishimoto Y."/>
            <person name="Shigenobu S."/>
            <person name="Kawaguchi M."/>
        </authorList>
    </citation>
    <scope>NUCLEOTIDE SEQUENCE</scope>
    <source>
        <strain evidence="1">HR1</strain>
    </source>
</reference>
<evidence type="ECO:0000313" key="2">
    <source>
        <dbReference type="Proteomes" id="UP000615446"/>
    </source>
</evidence>
<accession>A0A8H3LRQ3</accession>
<dbReference type="AlphaFoldDB" id="A0A8H3LRQ3"/>
<dbReference type="Gene3D" id="3.60.10.10">
    <property type="entry name" value="Endonuclease/exonuclease/phosphatase"/>
    <property type="match status" value="1"/>
</dbReference>
<name>A0A8H3LRQ3_9GLOM</name>
<evidence type="ECO:0000313" key="1">
    <source>
        <dbReference type="EMBL" id="GES91286.1"/>
    </source>
</evidence>